<protein>
    <submittedName>
        <fullName evidence="9">Rod shape-determining protein MreD</fullName>
    </submittedName>
</protein>
<gene>
    <name evidence="9" type="primary">mreD</name>
    <name evidence="9" type="ORF">EXD82_08465</name>
</gene>
<keyword evidence="3" id="KW-1003">Cell membrane</keyword>
<evidence type="ECO:0000256" key="2">
    <source>
        <dbReference type="ARBA" id="ARBA00007776"/>
    </source>
</evidence>
<feature type="transmembrane region" description="Helical" evidence="8">
    <location>
        <begin position="98"/>
        <end position="120"/>
    </location>
</feature>
<comment type="subcellular location">
    <subcellularLocation>
        <location evidence="1">Cell membrane</location>
        <topology evidence="1">Multi-pass membrane protein</topology>
    </subcellularLocation>
</comment>
<dbReference type="GO" id="GO:0005886">
    <property type="term" value="C:plasma membrane"/>
    <property type="evidence" value="ECO:0007669"/>
    <property type="project" value="UniProtKB-SubCell"/>
</dbReference>
<reference evidence="9 10" key="1">
    <citation type="submission" date="2019-02" db="EMBL/GenBank/DDBJ databases">
        <title>Peptostreptococcaceae bacterium ZHW00191 nov., a new bacterium isolated from the human gut.</title>
        <authorList>
            <person name="Zhou H.-W."/>
            <person name="Chen X.-J."/>
        </authorList>
    </citation>
    <scope>NUCLEOTIDE SEQUENCE [LARGE SCALE GENOMIC DNA]</scope>
    <source>
        <strain evidence="9 10">ZHW00191</strain>
    </source>
</reference>
<comment type="caution">
    <text evidence="9">The sequence shown here is derived from an EMBL/GenBank/DDBJ whole genome shotgun (WGS) entry which is preliminary data.</text>
</comment>
<feature type="transmembrane region" description="Helical" evidence="8">
    <location>
        <begin position="65"/>
        <end position="86"/>
    </location>
</feature>
<keyword evidence="10" id="KW-1185">Reference proteome</keyword>
<dbReference type="RefSeq" id="WP_142536480.1">
    <property type="nucleotide sequence ID" value="NZ_SGJB01000016.1"/>
</dbReference>
<evidence type="ECO:0000256" key="7">
    <source>
        <dbReference type="ARBA" id="ARBA00023136"/>
    </source>
</evidence>
<evidence type="ECO:0000256" key="6">
    <source>
        <dbReference type="ARBA" id="ARBA00022989"/>
    </source>
</evidence>
<dbReference type="OrthoDB" id="9796616at2"/>
<evidence type="ECO:0000313" key="9">
    <source>
        <dbReference type="EMBL" id="TQQ84125.1"/>
    </source>
</evidence>
<proteinExistence type="inferred from homology"/>
<organism evidence="9 10">
    <name type="scientific">Peptacetobacter hominis</name>
    <dbReference type="NCBI Taxonomy" id="2743610"/>
    <lineage>
        <taxon>Bacteria</taxon>
        <taxon>Bacillati</taxon>
        <taxon>Bacillota</taxon>
        <taxon>Clostridia</taxon>
        <taxon>Peptostreptococcales</taxon>
        <taxon>Peptostreptococcaceae</taxon>
        <taxon>Peptacetobacter</taxon>
    </lineage>
</organism>
<evidence type="ECO:0000256" key="8">
    <source>
        <dbReference type="SAM" id="Phobius"/>
    </source>
</evidence>
<evidence type="ECO:0000256" key="4">
    <source>
        <dbReference type="ARBA" id="ARBA00022692"/>
    </source>
</evidence>
<dbReference type="EMBL" id="SGJB01000016">
    <property type="protein sequence ID" value="TQQ84125.1"/>
    <property type="molecule type" value="Genomic_DNA"/>
</dbReference>
<keyword evidence="7 8" id="KW-0472">Membrane</keyword>
<sequence>MKRFIIYIIGIFLVILENSVINYIDIFGASFSVLIPFLVLISLYLEDYDAGITGLITGLVRDITVGGIFGLNAILLSVICYTIGHFRKNLYRDSMSMIMGLIMAVSAAYSLIYAFVSYFMYFTDGILLILIRAAVVVPVMNMIAGFVIYKLFNSLILKLNEE</sequence>
<dbReference type="GO" id="GO:0008360">
    <property type="term" value="P:regulation of cell shape"/>
    <property type="evidence" value="ECO:0007669"/>
    <property type="project" value="UniProtKB-KW"/>
</dbReference>
<evidence type="ECO:0000256" key="1">
    <source>
        <dbReference type="ARBA" id="ARBA00004651"/>
    </source>
</evidence>
<name>A0A544QTV4_9FIRM</name>
<evidence type="ECO:0000256" key="5">
    <source>
        <dbReference type="ARBA" id="ARBA00022960"/>
    </source>
</evidence>
<dbReference type="InterPro" id="IPR007227">
    <property type="entry name" value="Cell_shape_determining_MreD"/>
</dbReference>
<keyword evidence="6 8" id="KW-1133">Transmembrane helix</keyword>
<comment type="similarity">
    <text evidence="2">Belongs to the MreD family.</text>
</comment>
<dbReference type="Pfam" id="PF04093">
    <property type="entry name" value="MreD"/>
    <property type="match status" value="1"/>
</dbReference>
<feature type="transmembrane region" description="Helical" evidence="8">
    <location>
        <begin position="20"/>
        <end position="45"/>
    </location>
</feature>
<keyword evidence="5" id="KW-0133">Cell shape</keyword>
<dbReference type="NCBIfam" id="TIGR03426">
    <property type="entry name" value="shape_MreD"/>
    <property type="match status" value="1"/>
</dbReference>
<accession>A0A544QTV4</accession>
<dbReference type="Proteomes" id="UP000317863">
    <property type="component" value="Unassembled WGS sequence"/>
</dbReference>
<feature type="transmembrane region" description="Helical" evidence="8">
    <location>
        <begin position="126"/>
        <end position="149"/>
    </location>
</feature>
<evidence type="ECO:0000313" key="10">
    <source>
        <dbReference type="Proteomes" id="UP000317863"/>
    </source>
</evidence>
<evidence type="ECO:0000256" key="3">
    <source>
        <dbReference type="ARBA" id="ARBA00022475"/>
    </source>
</evidence>
<keyword evidence="4 8" id="KW-0812">Transmembrane</keyword>
<dbReference type="AlphaFoldDB" id="A0A544QTV4"/>